<dbReference type="AlphaFoldDB" id="A0A8J7Z2R5"/>
<dbReference type="PANTHER" id="PTHR12544:SF29">
    <property type="entry name" value="GLUTAMINASE"/>
    <property type="match status" value="1"/>
</dbReference>
<organism evidence="7 8">
    <name type="scientific">Myxacorys almedinensis A</name>
    <dbReference type="NCBI Taxonomy" id="2690445"/>
    <lineage>
        <taxon>Bacteria</taxon>
        <taxon>Bacillati</taxon>
        <taxon>Cyanobacteriota</taxon>
        <taxon>Cyanophyceae</taxon>
        <taxon>Leptolyngbyales</taxon>
        <taxon>Leptolyngbyaceae</taxon>
        <taxon>Myxacorys</taxon>
        <taxon>Myxacorys almedinensis</taxon>
    </lineage>
</organism>
<gene>
    <name evidence="6 7" type="primary">glsA</name>
    <name evidence="7" type="ORF">GS601_18730</name>
</gene>
<evidence type="ECO:0000256" key="2">
    <source>
        <dbReference type="ARBA" id="ARBA00011881"/>
    </source>
</evidence>
<dbReference type="Pfam" id="PF04960">
    <property type="entry name" value="Glutaminase"/>
    <property type="match status" value="1"/>
</dbReference>
<evidence type="ECO:0000256" key="3">
    <source>
        <dbReference type="ARBA" id="ARBA00012918"/>
    </source>
</evidence>
<dbReference type="Proteomes" id="UP000646053">
    <property type="component" value="Unassembled WGS sequence"/>
</dbReference>
<proteinExistence type="inferred from homology"/>
<accession>A0A8J7Z2R5</accession>
<dbReference type="EC" id="3.5.1.2" evidence="3 6"/>
<dbReference type="EMBL" id="WVIE01000028">
    <property type="protein sequence ID" value="NDJ19302.1"/>
    <property type="molecule type" value="Genomic_DNA"/>
</dbReference>
<reference evidence="7" key="1">
    <citation type="submission" date="2019-12" db="EMBL/GenBank/DDBJ databases">
        <title>High-Quality draft genome sequences of three cyanobacteria isolated from the limestone walls of the Old Cathedral of Coimbra.</title>
        <authorList>
            <person name="Tiago I."/>
            <person name="Soares F."/>
            <person name="Portugal A."/>
        </authorList>
    </citation>
    <scope>NUCLEOTIDE SEQUENCE</scope>
    <source>
        <strain evidence="7">A</strain>
    </source>
</reference>
<evidence type="ECO:0000256" key="6">
    <source>
        <dbReference type="HAMAP-Rule" id="MF_00313"/>
    </source>
</evidence>
<comment type="caution">
    <text evidence="7">The sequence shown here is derived from an EMBL/GenBank/DDBJ whole genome shotgun (WGS) entry which is preliminary data.</text>
</comment>
<evidence type="ECO:0000256" key="1">
    <source>
        <dbReference type="ARBA" id="ARBA00011076"/>
    </source>
</evidence>
<dbReference type="RefSeq" id="WP_162424831.1">
    <property type="nucleotide sequence ID" value="NZ_WVIE01000028.1"/>
</dbReference>
<comment type="subunit">
    <text evidence="2 6">Homotetramer.</text>
</comment>
<keyword evidence="8" id="KW-1185">Reference proteome</keyword>
<dbReference type="HAMAP" id="MF_00313">
    <property type="entry name" value="Glutaminase"/>
    <property type="match status" value="1"/>
</dbReference>
<dbReference type="PANTHER" id="PTHR12544">
    <property type="entry name" value="GLUTAMINASE"/>
    <property type="match status" value="1"/>
</dbReference>
<dbReference type="InterPro" id="IPR012338">
    <property type="entry name" value="Beta-lactam/transpept-like"/>
</dbReference>
<comment type="catalytic activity">
    <reaction evidence="5 6">
        <text>L-glutamine + H2O = L-glutamate + NH4(+)</text>
        <dbReference type="Rhea" id="RHEA:15889"/>
        <dbReference type="ChEBI" id="CHEBI:15377"/>
        <dbReference type="ChEBI" id="CHEBI:28938"/>
        <dbReference type="ChEBI" id="CHEBI:29985"/>
        <dbReference type="ChEBI" id="CHEBI:58359"/>
        <dbReference type="EC" id="3.5.1.2"/>
    </reaction>
</comment>
<evidence type="ECO:0000313" key="7">
    <source>
        <dbReference type="EMBL" id="NDJ19302.1"/>
    </source>
</evidence>
<dbReference type="SUPFAM" id="SSF56601">
    <property type="entry name" value="beta-lactamase/transpeptidase-like"/>
    <property type="match status" value="1"/>
</dbReference>
<name>A0A8J7Z2R5_9CYAN</name>
<feature type="binding site" evidence="6">
    <location>
        <position position="118"/>
    </location>
    <ligand>
        <name>substrate</name>
    </ligand>
</feature>
<dbReference type="Gene3D" id="3.40.710.10">
    <property type="entry name" value="DD-peptidase/beta-lactamase superfamily"/>
    <property type="match status" value="1"/>
</dbReference>
<comment type="caution">
    <text evidence="6">Lacks conserved residue(s) required for the propagation of feature annotation.</text>
</comment>
<evidence type="ECO:0000256" key="5">
    <source>
        <dbReference type="ARBA" id="ARBA00049534"/>
    </source>
</evidence>
<dbReference type="GO" id="GO:0006537">
    <property type="term" value="P:glutamate biosynthetic process"/>
    <property type="evidence" value="ECO:0007669"/>
    <property type="project" value="TreeGrafter"/>
</dbReference>
<feature type="binding site" evidence="6">
    <location>
        <position position="255"/>
    </location>
    <ligand>
        <name>substrate</name>
    </ligand>
</feature>
<feature type="binding site" evidence="6">
    <location>
        <position position="193"/>
    </location>
    <ligand>
        <name>substrate</name>
    </ligand>
</feature>
<dbReference type="InterPro" id="IPR015868">
    <property type="entry name" value="Glutaminase"/>
</dbReference>
<comment type="similarity">
    <text evidence="1 6">Belongs to the glutaminase family.</text>
</comment>
<evidence type="ECO:0000256" key="4">
    <source>
        <dbReference type="ARBA" id="ARBA00022801"/>
    </source>
</evidence>
<dbReference type="NCBIfam" id="TIGR03814">
    <property type="entry name" value="Gln_ase"/>
    <property type="match status" value="1"/>
</dbReference>
<dbReference type="GO" id="GO:0004359">
    <property type="term" value="F:glutaminase activity"/>
    <property type="evidence" value="ECO:0007669"/>
    <property type="project" value="UniProtKB-UniRule"/>
</dbReference>
<keyword evidence="4 6" id="KW-0378">Hydrolase</keyword>
<feature type="binding site" evidence="6">
    <location>
        <position position="237"/>
    </location>
    <ligand>
        <name>substrate</name>
    </ligand>
</feature>
<evidence type="ECO:0000313" key="8">
    <source>
        <dbReference type="Proteomes" id="UP000646053"/>
    </source>
</evidence>
<dbReference type="GO" id="GO:0006543">
    <property type="term" value="P:L-glutamine catabolic process"/>
    <property type="evidence" value="ECO:0007669"/>
    <property type="project" value="TreeGrafter"/>
</dbReference>
<keyword evidence="6" id="KW-0007">Acetylation</keyword>
<feature type="binding site" evidence="6">
    <location>
        <position position="67"/>
    </location>
    <ligand>
        <name>substrate</name>
    </ligand>
</feature>
<feature type="binding site" evidence="6">
    <location>
        <position position="170"/>
    </location>
    <ligand>
        <name>substrate</name>
    </ligand>
</feature>
<sequence>MSLALLSQSQLDDWVAQARSLTSKGHLPDYIPQLAQANPHTLAIQVQTVEGRCFVSGDTAQPLALMSVVKPFLLLFALEQWGAEAVFRHVGMQPSDQPFHSVAQLTLDQGFPRNPMINSGAIALTSFVSGDSGKTRCETFRQWLNTQAQTQLVVNQMMLHSVRSLTNETNRTIARLLQKATHLDQLETAIDTYNHICCLSGTLADLAHLGLLLAHSNAIAAQHQRTVNALMLTCGLYEVSGALAVRIGLPMKSGVSGALLAIVPRQGAIACYSPAIDQTGNSVAGLFLVETLVQALNLSVFS</sequence>
<protein>
    <recommendedName>
        <fullName evidence="3 6">Glutaminase</fullName>
        <ecNumber evidence="3 6">3.5.1.2</ecNumber>
    </recommendedName>
</protein>